<keyword evidence="1" id="KW-0732">Signal</keyword>
<protein>
    <recommendedName>
        <fullName evidence="4">Lipoprotein</fullName>
    </recommendedName>
</protein>
<evidence type="ECO:0008006" key="4">
    <source>
        <dbReference type="Google" id="ProtNLM"/>
    </source>
</evidence>
<organism evidence="2 3">
    <name type="scientific">Helicobacter fennelliae</name>
    <dbReference type="NCBI Taxonomy" id="215"/>
    <lineage>
        <taxon>Bacteria</taxon>
        <taxon>Pseudomonadati</taxon>
        <taxon>Campylobacterota</taxon>
        <taxon>Epsilonproteobacteria</taxon>
        <taxon>Campylobacterales</taxon>
        <taxon>Helicobacteraceae</taxon>
        <taxon>Helicobacter</taxon>
    </lineage>
</organism>
<dbReference type="Proteomes" id="UP000250166">
    <property type="component" value="Unassembled WGS sequence"/>
</dbReference>
<proteinExistence type="predicted"/>
<evidence type="ECO:0000256" key="1">
    <source>
        <dbReference type="SAM" id="SignalP"/>
    </source>
</evidence>
<sequence>MRYLGLVIALFLGGCSQVAGLFSDQPVSKEAKKEYKSRKQADLPKQEKGYRILYINAKNFRYYDYVTYGINKKQEITLELFAAGKTIGVIEITKKKICILNDCARKWPAAKNFFGKVSYGDLFDDIFMGRDIFDGIGKIIQPNGVLIQRFQKGGEIIYYERSDGHILFKNMSNGVSIALDKYVEQKVKE</sequence>
<dbReference type="RefSeq" id="WP_112058351.1">
    <property type="nucleotide sequence ID" value="NZ_UAWL01000006.1"/>
</dbReference>
<reference evidence="2 3" key="1">
    <citation type="submission" date="2018-06" db="EMBL/GenBank/DDBJ databases">
        <authorList>
            <consortium name="Pathogen Informatics"/>
            <person name="Doyle S."/>
        </authorList>
    </citation>
    <scope>NUCLEOTIDE SEQUENCE [LARGE SCALE GENOMIC DNA]</scope>
    <source>
        <strain evidence="2 3">NCTC13102</strain>
    </source>
</reference>
<dbReference type="PROSITE" id="PS51257">
    <property type="entry name" value="PROKAR_LIPOPROTEIN"/>
    <property type="match status" value="1"/>
</dbReference>
<feature type="signal peptide" evidence="1">
    <location>
        <begin position="1"/>
        <end position="19"/>
    </location>
</feature>
<feature type="chain" id="PRO_5016018656" description="Lipoprotein" evidence="1">
    <location>
        <begin position="20"/>
        <end position="189"/>
    </location>
</feature>
<gene>
    <name evidence="2" type="ORF">NCTC13102_00488</name>
</gene>
<dbReference type="EMBL" id="UAWL01000006">
    <property type="protein sequence ID" value="SQB98038.1"/>
    <property type="molecule type" value="Genomic_DNA"/>
</dbReference>
<name>A0A2X3AYT6_9HELI</name>
<dbReference type="AlphaFoldDB" id="A0A2X3AYT6"/>
<accession>A0A2X3AYT6</accession>
<evidence type="ECO:0000313" key="3">
    <source>
        <dbReference type="Proteomes" id="UP000250166"/>
    </source>
</evidence>
<evidence type="ECO:0000313" key="2">
    <source>
        <dbReference type="EMBL" id="SQB98038.1"/>
    </source>
</evidence>